<accession>A0A1H9XQQ8</accession>
<evidence type="ECO:0000256" key="6">
    <source>
        <dbReference type="ARBA" id="ARBA00023136"/>
    </source>
</evidence>
<feature type="transmembrane region" description="Helical" evidence="7">
    <location>
        <begin position="273"/>
        <end position="292"/>
    </location>
</feature>
<dbReference type="Gene3D" id="3.40.50.300">
    <property type="entry name" value="P-loop containing nucleotide triphosphate hydrolases"/>
    <property type="match status" value="1"/>
</dbReference>
<dbReference type="InterPro" id="IPR017871">
    <property type="entry name" value="ABC_transporter-like_CS"/>
</dbReference>
<protein>
    <submittedName>
        <fullName evidence="10">ATP-binding cassette, subfamily C, CydC/ATP-binding cassette, subfamily C, CydCD</fullName>
    </submittedName>
</protein>
<comment type="subcellular location">
    <subcellularLocation>
        <location evidence="1">Cell membrane</location>
        <topology evidence="1">Multi-pass membrane protein</topology>
    </subcellularLocation>
</comment>
<feature type="transmembrane region" description="Helical" evidence="7">
    <location>
        <begin position="25"/>
        <end position="51"/>
    </location>
</feature>
<feature type="domain" description="ABC transporter" evidence="8">
    <location>
        <begin position="340"/>
        <end position="557"/>
    </location>
</feature>
<dbReference type="GO" id="GO:0045454">
    <property type="term" value="P:cell redox homeostasis"/>
    <property type="evidence" value="ECO:0007669"/>
    <property type="project" value="InterPro"/>
</dbReference>
<dbReference type="InterPro" id="IPR039421">
    <property type="entry name" value="Type_1_exporter"/>
</dbReference>
<dbReference type="CDD" id="cd03228">
    <property type="entry name" value="ABCC_MRP_Like"/>
    <property type="match status" value="1"/>
</dbReference>
<gene>
    <name evidence="10" type="ORF">SAMN05216199_0137</name>
</gene>
<dbReference type="GO" id="GO:0016887">
    <property type="term" value="F:ATP hydrolysis activity"/>
    <property type="evidence" value="ECO:0007669"/>
    <property type="project" value="InterPro"/>
</dbReference>
<dbReference type="PANTHER" id="PTHR24221:SF654">
    <property type="entry name" value="ATP-BINDING CASSETTE SUB-FAMILY B MEMBER 6"/>
    <property type="match status" value="1"/>
</dbReference>
<evidence type="ECO:0000256" key="1">
    <source>
        <dbReference type="ARBA" id="ARBA00004651"/>
    </source>
</evidence>
<dbReference type="Pfam" id="PF00005">
    <property type="entry name" value="ABC_tran"/>
    <property type="match status" value="1"/>
</dbReference>
<dbReference type="RefSeq" id="WP_425439067.1">
    <property type="nucleotide sequence ID" value="NZ_FOHB01000010.1"/>
</dbReference>
<evidence type="ECO:0000256" key="5">
    <source>
        <dbReference type="ARBA" id="ARBA00022989"/>
    </source>
</evidence>
<evidence type="ECO:0000313" key="11">
    <source>
        <dbReference type="Proteomes" id="UP000199019"/>
    </source>
</evidence>
<dbReference type="InterPro" id="IPR003593">
    <property type="entry name" value="AAA+_ATPase"/>
</dbReference>
<feature type="domain" description="ABC transmembrane type-1" evidence="9">
    <location>
        <begin position="26"/>
        <end position="266"/>
    </location>
</feature>
<dbReference type="Proteomes" id="UP000199019">
    <property type="component" value="Unassembled WGS sequence"/>
</dbReference>
<dbReference type="InterPro" id="IPR011527">
    <property type="entry name" value="ABC1_TM_dom"/>
</dbReference>
<dbReference type="PANTHER" id="PTHR24221">
    <property type="entry name" value="ATP-BINDING CASSETTE SUB-FAMILY B"/>
    <property type="match status" value="1"/>
</dbReference>
<evidence type="ECO:0000256" key="3">
    <source>
        <dbReference type="ARBA" id="ARBA00022741"/>
    </source>
</evidence>
<evidence type="ECO:0000259" key="9">
    <source>
        <dbReference type="PROSITE" id="PS50929"/>
    </source>
</evidence>
<dbReference type="GO" id="GO:0140359">
    <property type="term" value="F:ABC-type transporter activity"/>
    <property type="evidence" value="ECO:0007669"/>
    <property type="project" value="InterPro"/>
</dbReference>
<keyword evidence="5 7" id="KW-1133">Transmembrane helix</keyword>
<dbReference type="InterPro" id="IPR036640">
    <property type="entry name" value="ABC1_TM_sf"/>
</dbReference>
<evidence type="ECO:0000256" key="7">
    <source>
        <dbReference type="SAM" id="Phobius"/>
    </source>
</evidence>
<feature type="transmembrane region" description="Helical" evidence="7">
    <location>
        <begin position="167"/>
        <end position="186"/>
    </location>
</feature>
<dbReference type="STRING" id="587636.SAMN05216199_0137"/>
<keyword evidence="4 10" id="KW-0067">ATP-binding</keyword>
<dbReference type="EMBL" id="FOHB01000010">
    <property type="protein sequence ID" value="SES48472.1"/>
    <property type="molecule type" value="Genomic_DNA"/>
</dbReference>
<dbReference type="SUPFAM" id="SSF52540">
    <property type="entry name" value="P-loop containing nucleoside triphosphate hydrolases"/>
    <property type="match status" value="1"/>
</dbReference>
<dbReference type="InterPro" id="IPR014223">
    <property type="entry name" value="ABC_CydC/D"/>
</dbReference>
<keyword evidence="6 7" id="KW-0472">Membrane</keyword>
<dbReference type="GO" id="GO:0034040">
    <property type="term" value="F:ATPase-coupled lipid transmembrane transporter activity"/>
    <property type="evidence" value="ECO:0007669"/>
    <property type="project" value="TreeGrafter"/>
</dbReference>
<reference evidence="11" key="1">
    <citation type="submission" date="2016-10" db="EMBL/GenBank/DDBJ databases">
        <authorList>
            <person name="Varghese N."/>
            <person name="Submissions S."/>
        </authorList>
    </citation>
    <scope>NUCLEOTIDE SEQUENCE [LARGE SCALE GENOMIC DNA]</scope>
    <source>
        <strain evidence="11">CGMCC 1.6963</strain>
    </source>
</reference>
<evidence type="ECO:0000313" key="10">
    <source>
        <dbReference type="EMBL" id="SES48472.1"/>
    </source>
</evidence>
<organism evidence="10 11">
    <name type="scientific">Pedococcus cremeus</name>
    <dbReference type="NCBI Taxonomy" id="587636"/>
    <lineage>
        <taxon>Bacteria</taxon>
        <taxon>Bacillati</taxon>
        <taxon>Actinomycetota</taxon>
        <taxon>Actinomycetes</taxon>
        <taxon>Micrococcales</taxon>
        <taxon>Intrasporangiaceae</taxon>
        <taxon>Pedococcus</taxon>
    </lineage>
</organism>
<dbReference type="Gene3D" id="1.20.1560.10">
    <property type="entry name" value="ABC transporter type 1, transmembrane domain"/>
    <property type="match status" value="1"/>
</dbReference>
<dbReference type="GO" id="GO:0005886">
    <property type="term" value="C:plasma membrane"/>
    <property type="evidence" value="ECO:0007669"/>
    <property type="project" value="UniProtKB-SubCell"/>
</dbReference>
<dbReference type="NCBIfam" id="TIGR02868">
    <property type="entry name" value="CydC"/>
    <property type="match status" value="1"/>
</dbReference>
<evidence type="ECO:0000259" key="8">
    <source>
        <dbReference type="PROSITE" id="PS50893"/>
    </source>
</evidence>
<dbReference type="PROSITE" id="PS00211">
    <property type="entry name" value="ABC_TRANSPORTER_1"/>
    <property type="match status" value="1"/>
</dbReference>
<dbReference type="AlphaFoldDB" id="A0A1H9XQQ8"/>
<dbReference type="GO" id="GO:0034775">
    <property type="term" value="P:glutathione transmembrane transport"/>
    <property type="evidence" value="ECO:0007669"/>
    <property type="project" value="InterPro"/>
</dbReference>
<dbReference type="PROSITE" id="PS50893">
    <property type="entry name" value="ABC_TRANSPORTER_2"/>
    <property type="match status" value="1"/>
</dbReference>
<keyword evidence="3" id="KW-0547">Nucleotide-binding</keyword>
<evidence type="ECO:0000256" key="4">
    <source>
        <dbReference type="ARBA" id="ARBA00022840"/>
    </source>
</evidence>
<dbReference type="InterPro" id="IPR027417">
    <property type="entry name" value="P-loop_NTPase"/>
</dbReference>
<keyword evidence="2 7" id="KW-0812">Transmembrane</keyword>
<name>A0A1H9XQQ8_9MICO</name>
<dbReference type="PROSITE" id="PS50929">
    <property type="entry name" value="ABC_TM1F"/>
    <property type="match status" value="1"/>
</dbReference>
<sequence length="557" mass="57421">MNRTPAQNETAAVGRTRLLHPTPRTALAGLLGGAALSAGVALTATSGWLIVRASERPVILTLLTAIVAVRTFGLARPVFRYGERLVSHDAALDDLAARRTSVYERLIPLTPARLGTRGRADVLTGVVDDLQDVVDAQVRVTVPLIATTLTGVATAVLTALVDPGVGLAVTGLLVVAALTSWLAWWLEGRSQKELLAARAEVSRVSELVAQHAGDLQAIGAGEAALGWVREAHDAVEAATRRQSRGRALAAALLPLATAVATVVAALTVEPAAVGAPVAALLVLAPFALADVLSPLSDAMRSLARAQASDARLHDLLDQAPATGPTGHRLPPATTVRAPHLRLVGVAASWDGARTALPPVTLDLPPGTTLAVTGANGCGKSTLLAVLARHLDPASGRYEVDGVEAREIDLEALRSLIAVVDDEPHLFASTVRENLRLARPDATDTDIDAALAAAGLAAWRQELAAGLDTRLGAAGTGVSGGERARLGIARALLSGRPVLLLDEPVAHLDHPTAEAVLHDLFAASAGRTVVVVSHRPDGLDGAARTLDLAAATLALEGR</sequence>
<evidence type="ECO:0000256" key="2">
    <source>
        <dbReference type="ARBA" id="ARBA00022692"/>
    </source>
</evidence>
<proteinExistence type="predicted"/>
<feature type="transmembrane region" description="Helical" evidence="7">
    <location>
        <begin position="247"/>
        <end position="267"/>
    </location>
</feature>
<dbReference type="SUPFAM" id="SSF90123">
    <property type="entry name" value="ABC transporter transmembrane region"/>
    <property type="match status" value="1"/>
</dbReference>
<dbReference type="SMART" id="SM00382">
    <property type="entry name" value="AAA"/>
    <property type="match status" value="1"/>
</dbReference>
<dbReference type="GO" id="GO:0005524">
    <property type="term" value="F:ATP binding"/>
    <property type="evidence" value="ECO:0007669"/>
    <property type="project" value="UniProtKB-KW"/>
</dbReference>
<feature type="transmembrane region" description="Helical" evidence="7">
    <location>
        <begin position="57"/>
        <end position="75"/>
    </location>
</feature>
<keyword evidence="11" id="KW-1185">Reference proteome</keyword>
<dbReference type="InterPro" id="IPR003439">
    <property type="entry name" value="ABC_transporter-like_ATP-bd"/>
</dbReference>
<feature type="transmembrane region" description="Helical" evidence="7">
    <location>
        <begin position="140"/>
        <end position="161"/>
    </location>
</feature>